<name>A0AAN7AJJ0_9PEZI</name>
<keyword evidence="7" id="KW-0804">Transcription</keyword>
<feature type="domain" description="C2H2-type" evidence="11">
    <location>
        <begin position="376"/>
        <end position="404"/>
    </location>
</feature>
<comment type="subcellular location">
    <subcellularLocation>
        <location evidence="1">Nucleus</location>
    </subcellularLocation>
</comment>
<keyword evidence="3" id="KW-0677">Repeat</keyword>
<dbReference type="SUPFAM" id="SSF57667">
    <property type="entry name" value="beta-beta-alpha zinc fingers"/>
    <property type="match status" value="4"/>
</dbReference>
<evidence type="ECO:0000256" key="4">
    <source>
        <dbReference type="ARBA" id="ARBA00022771"/>
    </source>
</evidence>
<keyword evidence="6" id="KW-0805">Transcription regulation</keyword>
<evidence type="ECO:0000259" key="11">
    <source>
        <dbReference type="PROSITE" id="PS50157"/>
    </source>
</evidence>
<dbReference type="PROSITE" id="PS50157">
    <property type="entry name" value="ZINC_FINGER_C2H2_2"/>
    <property type="match status" value="7"/>
</dbReference>
<dbReference type="InterPro" id="IPR051061">
    <property type="entry name" value="Zinc_finger_trans_reg"/>
</dbReference>
<dbReference type="PANTHER" id="PTHR46179:SF13">
    <property type="entry name" value="C2H2-TYPE DOMAIN-CONTAINING PROTEIN"/>
    <property type="match status" value="1"/>
</dbReference>
<dbReference type="GO" id="GO:0006357">
    <property type="term" value="P:regulation of transcription by RNA polymerase II"/>
    <property type="evidence" value="ECO:0007669"/>
    <property type="project" value="TreeGrafter"/>
</dbReference>
<evidence type="ECO:0000313" key="13">
    <source>
        <dbReference type="Proteomes" id="UP001302126"/>
    </source>
</evidence>
<evidence type="ECO:0000256" key="7">
    <source>
        <dbReference type="ARBA" id="ARBA00023163"/>
    </source>
</evidence>
<dbReference type="Pfam" id="PF00096">
    <property type="entry name" value="zf-C2H2"/>
    <property type="match status" value="4"/>
</dbReference>
<dbReference type="FunFam" id="3.30.160.60:FF:001102">
    <property type="entry name" value="Transcription factor IIIA"/>
    <property type="match status" value="1"/>
</dbReference>
<sequence length="555" mass="63042">MSARATRAMKRKASNEEELLGPTKRQQLDPTELDNHSHYELGNDDEYAPVDDTAESTSVYNEDDASDSTARPNDTSPNDGHTVAATSIEPSMKSAGLTRKFPSDLKTIPCTYPGCPKTFNRPARLTAHLRSHTNDRAHRCPYPGCDKDYLEEKHLKQHIKGSHTHEKKYVCEEEGCDKSFVTATRLRRHALVHQGAERFRCRGYEGCSLSFRKRETLQRHIRTEHLNQPAFICGRDGCQEGFDTAGALRRHTEREHGELRFWCDECVSQGDDGPGRVGFRTLQLLQTHVRKEHLECMFCGVKCGRQSDLEKHMDIYHSGNTVQDRKTIACHWEGCDKKFTRQSNLNTHIRSAHEGKRFVCGEVDTFDTPDITDWNWREEGCGQSFVSRMKLEEHVRFIHLGRKRPPKLYSVPSKQPGEVDEMTGSVSTRTLACTVEGCTAKFVRHADLNRHIDNGHHNFGYEIAHDGQDYTENGHVDNGYGNQELEHVDNGYGNQQPAIDPQLQEMDAPSNAMGGDQHFWLPADPVIAREGMDAGEWAELQKLIDYDREDPLVAE</sequence>
<accession>A0AAN7AJJ0</accession>
<dbReference type="InterPro" id="IPR013087">
    <property type="entry name" value="Znf_C2H2_type"/>
</dbReference>
<keyword evidence="2" id="KW-0479">Metal-binding</keyword>
<dbReference type="SMART" id="SM00355">
    <property type="entry name" value="ZnF_C2H2"/>
    <property type="match status" value="10"/>
</dbReference>
<keyword evidence="4 9" id="KW-0863">Zinc-finger</keyword>
<evidence type="ECO:0000256" key="1">
    <source>
        <dbReference type="ARBA" id="ARBA00004123"/>
    </source>
</evidence>
<keyword evidence="8" id="KW-0539">Nucleus</keyword>
<feature type="compositionally biased region" description="Polar residues" evidence="10">
    <location>
        <begin position="67"/>
        <end position="89"/>
    </location>
</feature>
<evidence type="ECO:0000256" key="3">
    <source>
        <dbReference type="ARBA" id="ARBA00022737"/>
    </source>
</evidence>
<reference evidence="12" key="2">
    <citation type="submission" date="2023-05" db="EMBL/GenBank/DDBJ databases">
        <authorList>
            <consortium name="Lawrence Berkeley National Laboratory"/>
            <person name="Steindorff A."/>
            <person name="Hensen N."/>
            <person name="Bonometti L."/>
            <person name="Westerberg I."/>
            <person name="Brannstrom I.O."/>
            <person name="Guillou S."/>
            <person name="Cros-Aarteil S."/>
            <person name="Calhoun S."/>
            <person name="Haridas S."/>
            <person name="Kuo A."/>
            <person name="Mondo S."/>
            <person name="Pangilinan J."/>
            <person name="Riley R."/>
            <person name="Labutti K."/>
            <person name="Andreopoulos B."/>
            <person name="Lipzen A."/>
            <person name="Chen C."/>
            <person name="Yanf M."/>
            <person name="Daum C."/>
            <person name="Ng V."/>
            <person name="Clum A."/>
            <person name="Ohm R."/>
            <person name="Martin F."/>
            <person name="Silar P."/>
            <person name="Natvig D."/>
            <person name="Lalanne C."/>
            <person name="Gautier V."/>
            <person name="Ament-Velasquez S.L."/>
            <person name="Kruys A."/>
            <person name="Hutchinson M.I."/>
            <person name="Powell A.J."/>
            <person name="Barry K."/>
            <person name="Miller A.N."/>
            <person name="Grigoriev I.V."/>
            <person name="Debuchy R."/>
            <person name="Gladieux P."/>
            <person name="Thoren M.H."/>
            <person name="Johannesson H."/>
        </authorList>
    </citation>
    <scope>NUCLEOTIDE SEQUENCE</scope>
    <source>
        <strain evidence="12">PSN309</strain>
    </source>
</reference>
<reference evidence="12" key="1">
    <citation type="journal article" date="2023" name="Mol. Phylogenet. Evol.">
        <title>Genome-scale phylogeny and comparative genomics of the fungal order Sordariales.</title>
        <authorList>
            <person name="Hensen N."/>
            <person name="Bonometti L."/>
            <person name="Westerberg I."/>
            <person name="Brannstrom I.O."/>
            <person name="Guillou S."/>
            <person name="Cros-Aarteil S."/>
            <person name="Calhoun S."/>
            <person name="Haridas S."/>
            <person name="Kuo A."/>
            <person name="Mondo S."/>
            <person name="Pangilinan J."/>
            <person name="Riley R."/>
            <person name="LaButti K."/>
            <person name="Andreopoulos B."/>
            <person name="Lipzen A."/>
            <person name="Chen C."/>
            <person name="Yan M."/>
            <person name="Daum C."/>
            <person name="Ng V."/>
            <person name="Clum A."/>
            <person name="Steindorff A."/>
            <person name="Ohm R.A."/>
            <person name="Martin F."/>
            <person name="Silar P."/>
            <person name="Natvig D.O."/>
            <person name="Lalanne C."/>
            <person name="Gautier V."/>
            <person name="Ament-Velasquez S.L."/>
            <person name="Kruys A."/>
            <person name="Hutchinson M.I."/>
            <person name="Powell A.J."/>
            <person name="Barry K."/>
            <person name="Miller A.N."/>
            <person name="Grigoriev I.V."/>
            <person name="Debuchy R."/>
            <person name="Gladieux P."/>
            <person name="Hiltunen Thoren M."/>
            <person name="Johannesson H."/>
        </authorList>
    </citation>
    <scope>NUCLEOTIDE SEQUENCE</scope>
    <source>
        <strain evidence="12">PSN309</strain>
    </source>
</reference>
<feature type="domain" description="C2H2-type" evidence="11">
    <location>
        <begin position="108"/>
        <end position="137"/>
    </location>
</feature>
<proteinExistence type="predicted"/>
<evidence type="ECO:0000256" key="2">
    <source>
        <dbReference type="ARBA" id="ARBA00022723"/>
    </source>
</evidence>
<protein>
    <submittedName>
        <fullName evidence="12">Transcription factor iiia-like protein</fullName>
    </submittedName>
</protein>
<dbReference type="AlphaFoldDB" id="A0AAN7AJJ0"/>
<feature type="domain" description="C2H2-type" evidence="11">
    <location>
        <begin position="328"/>
        <end position="358"/>
    </location>
</feature>
<dbReference type="PROSITE" id="PS00028">
    <property type="entry name" value="ZINC_FINGER_C2H2_1"/>
    <property type="match status" value="6"/>
</dbReference>
<keyword evidence="5" id="KW-0862">Zinc</keyword>
<evidence type="ECO:0000313" key="12">
    <source>
        <dbReference type="EMBL" id="KAK4189518.1"/>
    </source>
</evidence>
<feature type="domain" description="C2H2-type" evidence="11">
    <location>
        <begin position="169"/>
        <end position="198"/>
    </location>
</feature>
<evidence type="ECO:0000256" key="9">
    <source>
        <dbReference type="PROSITE-ProRule" id="PRU00042"/>
    </source>
</evidence>
<organism evidence="12 13">
    <name type="scientific">Podospora australis</name>
    <dbReference type="NCBI Taxonomy" id="1536484"/>
    <lineage>
        <taxon>Eukaryota</taxon>
        <taxon>Fungi</taxon>
        <taxon>Dikarya</taxon>
        <taxon>Ascomycota</taxon>
        <taxon>Pezizomycotina</taxon>
        <taxon>Sordariomycetes</taxon>
        <taxon>Sordariomycetidae</taxon>
        <taxon>Sordariales</taxon>
        <taxon>Podosporaceae</taxon>
        <taxon>Podospora</taxon>
    </lineage>
</organism>
<evidence type="ECO:0000256" key="6">
    <source>
        <dbReference type="ARBA" id="ARBA00023015"/>
    </source>
</evidence>
<dbReference type="GO" id="GO:0005634">
    <property type="term" value="C:nucleus"/>
    <property type="evidence" value="ECO:0007669"/>
    <property type="project" value="UniProtKB-SubCell"/>
</dbReference>
<feature type="domain" description="C2H2-type" evidence="11">
    <location>
        <begin position="138"/>
        <end position="168"/>
    </location>
</feature>
<feature type="domain" description="C2H2-type" evidence="11">
    <location>
        <begin position="199"/>
        <end position="230"/>
    </location>
</feature>
<gene>
    <name evidence="12" type="ORF">QBC35DRAFT_492822</name>
</gene>
<dbReference type="EMBL" id="MU864374">
    <property type="protein sequence ID" value="KAK4189518.1"/>
    <property type="molecule type" value="Genomic_DNA"/>
</dbReference>
<dbReference type="PANTHER" id="PTHR46179">
    <property type="entry name" value="ZINC FINGER PROTEIN"/>
    <property type="match status" value="1"/>
</dbReference>
<dbReference type="Gene3D" id="3.30.160.60">
    <property type="entry name" value="Classic Zinc Finger"/>
    <property type="match status" value="5"/>
</dbReference>
<comment type="caution">
    <text evidence="12">The sequence shown here is derived from an EMBL/GenBank/DDBJ whole genome shotgun (WGS) entry which is preliminary data.</text>
</comment>
<feature type="domain" description="C2H2-type" evidence="11">
    <location>
        <begin position="294"/>
        <end position="322"/>
    </location>
</feature>
<feature type="compositionally biased region" description="Acidic residues" evidence="10">
    <location>
        <begin position="42"/>
        <end position="54"/>
    </location>
</feature>
<evidence type="ECO:0000256" key="10">
    <source>
        <dbReference type="SAM" id="MobiDB-lite"/>
    </source>
</evidence>
<feature type="region of interest" description="Disordered" evidence="10">
    <location>
        <begin position="1"/>
        <end position="100"/>
    </location>
</feature>
<dbReference type="InterPro" id="IPR036236">
    <property type="entry name" value="Znf_C2H2_sf"/>
</dbReference>
<dbReference type="Proteomes" id="UP001302126">
    <property type="component" value="Unassembled WGS sequence"/>
</dbReference>
<evidence type="ECO:0000256" key="5">
    <source>
        <dbReference type="ARBA" id="ARBA00022833"/>
    </source>
</evidence>
<dbReference type="GO" id="GO:0008270">
    <property type="term" value="F:zinc ion binding"/>
    <property type="evidence" value="ECO:0007669"/>
    <property type="project" value="UniProtKB-KW"/>
</dbReference>
<keyword evidence="13" id="KW-1185">Reference proteome</keyword>
<evidence type="ECO:0000256" key="8">
    <source>
        <dbReference type="ARBA" id="ARBA00023242"/>
    </source>
</evidence>